<keyword evidence="4 12" id="KW-0547">Nucleotide-binding</keyword>
<dbReference type="InterPro" id="IPR003960">
    <property type="entry name" value="ATPase_AAA_CS"/>
</dbReference>
<sequence>MSAMALLHKPLNGNAIAPLNLGLALVAVVASARPIWTLLYGYAEKLCLTTVYISSEDTLYDDVLLWMNHHVFQHQNFRSVIAATSNQAESITNPSTAASSNSNLKLSGTQFVDPSQSIQLKPFQGSRLFVYNRKWINFTHSAPRTGRTPHTMPDDDPLPLKLQCFSLSLSTLHAFLSEATLYSRKVSLSNVTVYRALANSRDLVRWTRVTSRPRRNLATVILDEHKKQTILGDIREYLHPRMKQWYSNHGIPYRRGYLFSGPPGTGKTSLASAIAGAFGLDIYVLSLGDSTMTESQFLRLFAEVPSQCVVLLEDIDVAGVTVARTHLPVGTSQPATGTSGPPSAGSSVISLSVLLNAIDGVSSHEGRILIMTTNAPHVLDRALVRPGRVDLHIQFELPSREELHGLFLSMFSDMIGEKMDASDEKGDPVALEDLAAQFAAKFPERRLSLAEAQGFLLKYKKQPAEACAEVSGWIIKMTQEEDERTVL</sequence>
<reference evidence="15" key="1">
    <citation type="submission" date="2022-11" db="EMBL/GenBank/DDBJ databases">
        <authorList>
            <person name="Petersen C."/>
        </authorList>
    </citation>
    <scope>NUCLEOTIDE SEQUENCE</scope>
    <source>
        <strain evidence="15">IBT 22155</strain>
    </source>
</reference>
<organism evidence="15 16">
    <name type="scientific">Penicillium bovifimosum</name>
    <dbReference type="NCBI Taxonomy" id="126998"/>
    <lineage>
        <taxon>Eukaryota</taxon>
        <taxon>Fungi</taxon>
        <taxon>Dikarya</taxon>
        <taxon>Ascomycota</taxon>
        <taxon>Pezizomycotina</taxon>
        <taxon>Eurotiomycetes</taxon>
        <taxon>Eurotiomycetidae</taxon>
        <taxon>Eurotiales</taxon>
        <taxon>Aspergillaceae</taxon>
        <taxon>Penicillium</taxon>
    </lineage>
</organism>
<evidence type="ECO:0000256" key="8">
    <source>
        <dbReference type="ARBA" id="ARBA00022989"/>
    </source>
</evidence>
<evidence type="ECO:0000256" key="1">
    <source>
        <dbReference type="ARBA" id="ARBA00004434"/>
    </source>
</evidence>
<dbReference type="AlphaFoldDB" id="A0A9W9GJA0"/>
<evidence type="ECO:0000259" key="13">
    <source>
        <dbReference type="SMART" id="SM00382"/>
    </source>
</evidence>
<evidence type="ECO:0000259" key="14">
    <source>
        <dbReference type="SMART" id="SM01024"/>
    </source>
</evidence>
<evidence type="ECO:0000256" key="6">
    <source>
        <dbReference type="ARBA" id="ARBA00022801"/>
    </source>
</evidence>
<dbReference type="Proteomes" id="UP001149079">
    <property type="component" value="Unassembled WGS sequence"/>
</dbReference>
<dbReference type="GeneID" id="81409131"/>
<dbReference type="OrthoDB" id="10251412at2759"/>
<dbReference type="PROSITE" id="PS00674">
    <property type="entry name" value="AAA"/>
    <property type="match status" value="1"/>
</dbReference>
<gene>
    <name evidence="15" type="ORF">N7515_009217</name>
</gene>
<evidence type="ECO:0000256" key="11">
    <source>
        <dbReference type="ARBA" id="ARBA00048778"/>
    </source>
</evidence>
<dbReference type="GO" id="GO:0016887">
    <property type="term" value="F:ATP hydrolysis activity"/>
    <property type="evidence" value="ECO:0007669"/>
    <property type="project" value="InterPro"/>
</dbReference>
<evidence type="ECO:0000256" key="4">
    <source>
        <dbReference type="ARBA" id="ARBA00022741"/>
    </source>
</evidence>
<dbReference type="SUPFAM" id="SSF52540">
    <property type="entry name" value="P-loop containing nucleoside triphosphate hydrolases"/>
    <property type="match status" value="1"/>
</dbReference>
<dbReference type="Pfam" id="PF25426">
    <property type="entry name" value="AAA_lid_BCS1"/>
    <property type="match status" value="1"/>
</dbReference>
<comment type="similarity">
    <text evidence="2">Belongs to the AAA ATPase family. BCS1 subfamily.</text>
</comment>
<dbReference type="InterPro" id="IPR027417">
    <property type="entry name" value="P-loop_NTPase"/>
</dbReference>
<dbReference type="RefSeq" id="XP_056517760.1">
    <property type="nucleotide sequence ID" value="XM_056669961.1"/>
</dbReference>
<comment type="caution">
    <text evidence="15">The sequence shown here is derived from an EMBL/GenBank/DDBJ whole genome shotgun (WGS) entry which is preliminary data.</text>
</comment>
<keyword evidence="6" id="KW-0378">Hydrolase</keyword>
<feature type="domain" description="AAA+ ATPase" evidence="13">
    <location>
        <begin position="253"/>
        <end position="399"/>
    </location>
</feature>
<dbReference type="InterPro" id="IPR003959">
    <property type="entry name" value="ATPase_AAA_core"/>
</dbReference>
<dbReference type="Pfam" id="PF00004">
    <property type="entry name" value="AAA"/>
    <property type="match status" value="1"/>
</dbReference>
<dbReference type="SMART" id="SM01024">
    <property type="entry name" value="BCS1_N"/>
    <property type="match status" value="1"/>
</dbReference>
<dbReference type="InterPro" id="IPR014851">
    <property type="entry name" value="BCS1_N"/>
</dbReference>
<reference evidence="15" key="2">
    <citation type="journal article" date="2023" name="IMA Fungus">
        <title>Comparative genomic study of the Penicillium genus elucidates a diverse pangenome and 15 lateral gene transfer events.</title>
        <authorList>
            <person name="Petersen C."/>
            <person name="Sorensen T."/>
            <person name="Nielsen M.R."/>
            <person name="Sondergaard T.E."/>
            <person name="Sorensen J.L."/>
            <person name="Fitzpatrick D.A."/>
            <person name="Frisvad J.C."/>
            <person name="Nielsen K.L."/>
        </authorList>
    </citation>
    <scope>NUCLEOTIDE SEQUENCE</scope>
    <source>
        <strain evidence="15">IBT 22155</strain>
    </source>
</reference>
<evidence type="ECO:0000256" key="7">
    <source>
        <dbReference type="ARBA" id="ARBA00022840"/>
    </source>
</evidence>
<dbReference type="InterPro" id="IPR057495">
    <property type="entry name" value="AAA_lid_BCS1"/>
</dbReference>
<dbReference type="EMBL" id="JAPQKL010000007">
    <property type="protein sequence ID" value="KAJ5121256.1"/>
    <property type="molecule type" value="Genomic_DNA"/>
</dbReference>
<evidence type="ECO:0000313" key="16">
    <source>
        <dbReference type="Proteomes" id="UP001149079"/>
    </source>
</evidence>
<evidence type="ECO:0000256" key="12">
    <source>
        <dbReference type="RuleBase" id="RU003651"/>
    </source>
</evidence>
<keyword evidence="10" id="KW-0472">Membrane</keyword>
<evidence type="ECO:0000256" key="3">
    <source>
        <dbReference type="ARBA" id="ARBA00022692"/>
    </source>
</evidence>
<accession>A0A9W9GJA0</accession>
<comment type="catalytic activity">
    <reaction evidence="11">
        <text>ATP + H2O = ADP + phosphate + H(+)</text>
        <dbReference type="Rhea" id="RHEA:13065"/>
        <dbReference type="ChEBI" id="CHEBI:15377"/>
        <dbReference type="ChEBI" id="CHEBI:15378"/>
        <dbReference type="ChEBI" id="CHEBI:30616"/>
        <dbReference type="ChEBI" id="CHEBI:43474"/>
        <dbReference type="ChEBI" id="CHEBI:456216"/>
    </reaction>
    <physiologicalReaction direction="left-to-right" evidence="11">
        <dbReference type="Rhea" id="RHEA:13066"/>
    </physiologicalReaction>
</comment>
<comment type="subcellular location">
    <subcellularLocation>
        <location evidence="1">Mitochondrion inner membrane</location>
        <topology evidence="1">Single-pass membrane protein</topology>
    </subcellularLocation>
</comment>
<evidence type="ECO:0000256" key="5">
    <source>
        <dbReference type="ARBA" id="ARBA00022792"/>
    </source>
</evidence>
<evidence type="ECO:0008006" key="17">
    <source>
        <dbReference type="Google" id="ProtNLM"/>
    </source>
</evidence>
<protein>
    <recommendedName>
        <fullName evidence="17">P-loop containing nucleoside triphosphate hydrolase protein</fullName>
    </recommendedName>
</protein>
<dbReference type="Pfam" id="PF08740">
    <property type="entry name" value="BCS1_N"/>
    <property type="match status" value="1"/>
</dbReference>
<proteinExistence type="inferred from homology"/>
<dbReference type="SMART" id="SM00382">
    <property type="entry name" value="AAA"/>
    <property type="match status" value="1"/>
</dbReference>
<dbReference type="InterPro" id="IPR001270">
    <property type="entry name" value="ClpA/B"/>
</dbReference>
<feature type="domain" description="BCS1 N-terminal" evidence="14">
    <location>
        <begin position="21"/>
        <end position="220"/>
    </location>
</feature>
<dbReference type="Gene3D" id="3.40.50.300">
    <property type="entry name" value="P-loop containing nucleotide triphosphate hydrolases"/>
    <property type="match status" value="1"/>
</dbReference>
<evidence type="ECO:0000256" key="9">
    <source>
        <dbReference type="ARBA" id="ARBA00023128"/>
    </source>
</evidence>
<keyword evidence="7 12" id="KW-0067">ATP-binding</keyword>
<dbReference type="PANTHER" id="PTHR23070">
    <property type="entry name" value="BCS1 AAA-TYPE ATPASE"/>
    <property type="match status" value="1"/>
</dbReference>
<evidence type="ECO:0000256" key="2">
    <source>
        <dbReference type="ARBA" id="ARBA00007448"/>
    </source>
</evidence>
<evidence type="ECO:0000256" key="10">
    <source>
        <dbReference type="ARBA" id="ARBA00023136"/>
    </source>
</evidence>
<keyword evidence="3" id="KW-0812">Transmembrane</keyword>
<dbReference type="InterPro" id="IPR050747">
    <property type="entry name" value="Mitochondrial_chaperone_BCS1"/>
</dbReference>
<dbReference type="InterPro" id="IPR003593">
    <property type="entry name" value="AAA+_ATPase"/>
</dbReference>
<dbReference type="PRINTS" id="PR00300">
    <property type="entry name" value="CLPPROTEASEA"/>
</dbReference>
<keyword evidence="16" id="KW-1185">Reference proteome</keyword>
<name>A0A9W9GJA0_9EURO</name>
<keyword evidence="8" id="KW-1133">Transmembrane helix</keyword>
<dbReference type="GO" id="GO:0005743">
    <property type="term" value="C:mitochondrial inner membrane"/>
    <property type="evidence" value="ECO:0007669"/>
    <property type="project" value="UniProtKB-SubCell"/>
</dbReference>
<dbReference type="GO" id="GO:0005524">
    <property type="term" value="F:ATP binding"/>
    <property type="evidence" value="ECO:0007669"/>
    <property type="project" value="UniProtKB-KW"/>
</dbReference>
<keyword evidence="5" id="KW-0999">Mitochondrion inner membrane</keyword>
<keyword evidence="9" id="KW-0496">Mitochondrion</keyword>
<evidence type="ECO:0000313" key="15">
    <source>
        <dbReference type="EMBL" id="KAJ5121256.1"/>
    </source>
</evidence>